<dbReference type="GO" id="GO:0043596">
    <property type="term" value="C:nuclear replication fork"/>
    <property type="evidence" value="ECO:0007669"/>
    <property type="project" value="TreeGrafter"/>
</dbReference>
<feature type="domain" description="Helicase C-terminal" evidence="5">
    <location>
        <begin position="469"/>
        <end position="634"/>
    </location>
</feature>
<dbReference type="InterPro" id="IPR027417">
    <property type="entry name" value="P-loop_NTPase"/>
</dbReference>
<dbReference type="PANTHER" id="PTHR45766">
    <property type="entry name" value="DNA ANNEALING HELICASE AND ENDONUCLEASE ZRANB3 FAMILY MEMBER"/>
    <property type="match status" value="1"/>
</dbReference>
<dbReference type="GO" id="GO:0031297">
    <property type="term" value="P:replication fork processing"/>
    <property type="evidence" value="ECO:0007669"/>
    <property type="project" value="TreeGrafter"/>
</dbReference>
<dbReference type="PROSITE" id="PS51192">
    <property type="entry name" value="HELICASE_ATP_BIND_1"/>
    <property type="match status" value="1"/>
</dbReference>
<dbReference type="EMBL" id="MN739629">
    <property type="protein sequence ID" value="QHT16997.1"/>
    <property type="molecule type" value="Genomic_DNA"/>
</dbReference>
<dbReference type="InterPro" id="IPR006935">
    <property type="entry name" value="Helicase/UvrB_N"/>
</dbReference>
<evidence type="ECO:0000256" key="3">
    <source>
        <dbReference type="SAM" id="MobiDB-lite"/>
    </source>
</evidence>
<dbReference type="CDD" id="cd18793">
    <property type="entry name" value="SF2_C_SNF"/>
    <property type="match status" value="1"/>
</dbReference>
<dbReference type="GO" id="GO:0006281">
    <property type="term" value="P:DNA repair"/>
    <property type="evidence" value="ECO:0007669"/>
    <property type="project" value="TreeGrafter"/>
</dbReference>
<dbReference type="SMART" id="SM00487">
    <property type="entry name" value="DEXDc"/>
    <property type="match status" value="1"/>
</dbReference>
<sequence>MSSKGKRPCGPRPNKVNNAYSKDELIKIMVDMDLYPKEEAEKMSVERLCKELNINYIDPKEIQSTKYGECIKNMSKSSLLETHKEFLEQQGFPPEKAVSLKKEKLCDIIYEKDDMFVLPEDFDEKNCTLYDMPTLTRIAVRRHIDTTRHKTQKELCRAIQKSYLREKMTFNTDKSSVWNNAETDATLSCMIPASKDKELREHQKALVKHMLRYRSLLAIHATGTGKTLSAVAAINCIMAKYPNIRVIIITPLSLVENMSKEIKRFGIDIEGNKDIYTRIEIYSYDEYINLQKRKNEIDCRNTFLIIDEAHNLRTETSLKKGPNDMDELETGSKSYIIMKCAASAFKVLLLTATPIINNIFDLRNILMMLNGEDPKNAPKRDDFVRTASESLGNMINCKVSYYYPPLDENYPKREDKTIDMYMEPEYYKKYQDIENALLDKDKKEPKINDFFYHTLRVAINSLDGELSPKINWIIDFITKEANEGRKSVVYSNWKKAGMNLLRKRLDALNQPGLYLYISGDVSVDVRKIARKKFNEDKAKVLLISKAGGEGLDLKGVRNVIIMESNWNASSDKQIIGRGIRYKSHSHLPEDQRNVTVYRLLLHKPLGSNTYFPSIDDMLYDAAYKQKQPLLDSYMEIIKKNSIENQPCNCDISKGGNHEGCQSLEIPNILKKEKVITNEMQTLLLKIQEAKDQNRPQEEIVELQKQIDELNSKNKEVYEAPSGITSIAITVNDVSKRLFRKIAGFRKTDKINIVPEDIPDILIEDDEEDKIRDKVFNFMKSRELENTTPNQVIKHINEKFTADKALIKKFIQEYVDSIEQEEEKEAEEEGEEEGEEEEIPDIEIEGFDDF</sequence>
<dbReference type="PANTHER" id="PTHR45766:SF6">
    <property type="entry name" value="SWI_SNF-RELATED MATRIX-ASSOCIATED ACTIN-DEPENDENT REGULATOR OF CHROMATIN SUBFAMILY A-LIKE PROTEIN 1"/>
    <property type="match status" value="1"/>
</dbReference>
<dbReference type="InterPro" id="IPR014001">
    <property type="entry name" value="Helicase_ATP-bd"/>
</dbReference>
<dbReference type="Pfam" id="PF04851">
    <property type="entry name" value="ResIII"/>
    <property type="match status" value="1"/>
</dbReference>
<name>A0A6C0DKE7_9ZZZZ</name>
<organism evidence="6">
    <name type="scientific">viral metagenome</name>
    <dbReference type="NCBI Taxonomy" id="1070528"/>
    <lineage>
        <taxon>unclassified sequences</taxon>
        <taxon>metagenomes</taxon>
        <taxon>organismal metagenomes</taxon>
    </lineage>
</organism>
<keyword evidence="1" id="KW-0378">Hydrolase</keyword>
<evidence type="ECO:0000256" key="2">
    <source>
        <dbReference type="SAM" id="Coils"/>
    </source>
</evidence>
<dbReference type="SUPFAM" id="SSF52540">
    <property type="entry name" value="P-loop containing nucleoside triphosphate hydrolases"/>
    <property type="match status" value="2"/>
</dbReference>
<evidence type="ECO:0000259" key="4">
    <source>
        <dbReference type="PROSITE" id="PS51192"/>
    </source>
</evidence>
<dbReference type="InterPro" id="IPR049730">
    <property type="entry name" value="SNF2/RAD54-like_C"/>
</dbReference>
<accession>A0A6C0DKE7</accession>
<evidence type="ECO:0000313" key="6">
    <source>
        <dbReference type="EMBL" id="QHT16997.1"/>
    </source>
</evidence>
<protein>
    <recommendedName>
        <fullName evidence="7">Helicase ATP-binding domain-containing protein</fullName>
    </recommendedName>
</protein>
<feature type="domain" description="Helicase ATP-binding" evidence="4">
    <location>
        <begin position="207"/>
        <end position="372"/>
    </location>
</feature>
<proteinExistence type="predicted"/>
<evidence type="ECO:0000256" key="1">
    <source>
        <dbReference type="ARBA" id="ARBA00022801"/>
    </source>
</evidence>
<dbReference type="GO" id="GO:0003677">
    <property type="term" value="F:DNA binding"/>
    <property type="evidence" value="ECO:0007669"/>
    <property type="project" value="InterPro"/>
</dbReference>
<keyword evidence="2" id="KW-0175">Coiled coil</keyword>
<dbReference type="AlphaFoldDB" id="A0A6C0DKE7"/>
<dbReference type="GO" id="GO:0005524">
    <property type="term" value="F:ATP binding"/>
    <property type="evidence" value="ECO:0007669"/>
    <property type="project" value="InterPro"/>
</dbReference>
<dbReference type="GO" id="GO:0016787">
    <property type="term" value="F:hydrolase activity"/>
    <property type="evidence" value="ECO:0007669"/>
    <property type="project" value="UniProtKB-KW"/>
</dbReference>
<reference evidence="6" key="1">
    <citation type="journal article" date="2020" name="Nature">
        <title>Giant virus diversity and host interactions through global metagenomics.</title>
        <authorList>
            <person name="Schulz F."/>
            <person name="Roux S."/>
            <person name="Paez-Espino D."/>
            <person name="Jungbluth S."/>
            <person name="Walsh D.A."/>
            <person name="Denef V.J."/>
            <person name="McMahon K.D."/>
            <person name="Konstantinidis K.T."/>
            <person name="Eloe-Fadrosh E.A."/>
            <person name="Kyrpides N.C."/>
            <person name="Woyke T."/>
        </authorList>
    </citation>
    <scope>NUCLEOTIDE SEQUENCE</scope>
    <source>
        <strain evidence="6">GVMAG-M-3300023174-207</strain>
    </source>
</reference>
<evidence type="ECO:0008006" key="7">
    <source>
        <dbReference type="Google" id="ProtNLM"/>
    </source>
</evidence>
<dbReference type="Pfam" id="PF00271">
    <property type="entry name" value="Helicase_C"/>
    <property type="match status" value="1"/>
</dbReference>
<dbReference type="PROSITE" id="PS51194">
    <property type="entry name" value="HELICASE_CTER"/>
    <property type="match status" value="1"/>
</dbReference>
<dbReference type="SMART" id="SM00490">
    <property type="entry name" value="HELICc"/>
    <property type="match status" value="1"/>
</dbReference>
<feature type="region of interest" description="Disordered" evidence="3">
    <location>
        <begin position="817"/>
        <end position="849"/>
    </location>
</feature>
<dbReference type="Gene3D" id="3.40.50.300">
    <property type="entry name" value="P-loop containing nucleotide triphosphate hydrolases"/>
    <property type="match status" value="2"/>
</dbReference>
<evidence type="ECO:0000259" key="5">
    <source>
        <dbReference type="PROSITE" id="PS51194"/>
    </source>
</evidence>
<dbReference type="InterPro" id="IPR001650">
    <property type="entry name" value="Helicase_C-like"/>
</dbReference>
<feature type="coiled-coil region" evidence="2">
    <location>
        <begin position="672"/>
        <end position="719"/>
    </location>
</feature>